<dbReference type="Proteomes" id="UP000509782">
    <property type="component" value="Chromosome"/>
</dbReference>
<dbReference type="AlphaFoldDB" id="A0A6N0JIX1"/>
<protein>
    <submittedName>
        <fullName evidence="1">Uncharacterized protein</fullName>
    </submittedName>
</protein>
<proteinExistence type="predicted"/>
<dbReference type="EMBL" id="CP054569">
    <property type="protein sequence ID" value="QKQ46993.1"/>
    <property type="molecule type" value="Genomic_DNA"/>
</dbReference>
<name>A0A6N0JIX1_ACHDE</name>
<evidence type="ECO:0000313" key="1">
    <source>
        <dbReference type="EMBL" id="QKQ46993.1"/>
    </source>
</evidence>
<reference evidence="1 2" key="1">
    <citation type="submission" date="2020-05" db="EMBL/GenBank/DDBJ databases">
        <title>FDA dAtabase for Regulatory Grade micrObial Sequences (FDA-ARGOS): Supporting development and validation of Infectious Disease Dx tests.</title>
        <authorList>
            <person name="Sproer C."/>
            <person name="Gronow S."/>
            <person name="Severitt S."/>
            <person name="Schroder I."/>
            <person name="Tallon L."/>
            <person name="Sadzewicz L."/>
            <person name="Zhao X."/>
            <person name="Vavikolanu K."/>
            <person name="Mehta A."/>
            <person name="Aluvathingal J."/>
            <person name="Nadendla S."/>
            <person name="Myers T."/>
            <person name="Yan Y."/>
            <person name="Sichtig H."/>
        </authorList>
    </citation>
    <scope>NUCLEOTIDE SEQUENCE [LARGE SCALE GENOMIC DNA]</scope>
    <source>
        <strain evidence="1 2">FDAARGOS_787</strain>
    </source>
</reference>
<gene>
    <name evidence="1" type="ORF">FOC81_09935</name>
</gene>
<dbReference type="RefSeq" id="WP_174716178.1">
    <property type="nucleotide sequence ID" value="NZ_CP036344.1"/>
</dbReference>
<evidence type="ECO:0000313" key="2">
    <source>
        <dbReference type="Proteomes" id="UP000509782"/>
    </source>
</evidence>
<accession>A0A6N0JIX1</accession>
<sequence>MNDIAALRSGATLLSSEVQDLRQDHVQTVNRYTALAELLERIDSAKQGQHDDLEAQYPTSFKPDFTDRNAIIPSAGAVSKGAREIVSQQQLVHECQQVLQALAQEELEHGERLARVGDRLDEALALVRPQHTPTLSDASRLRDCLGEVQDEMAVMSDRHVAMQQANELLADLIGKLKAEPPEVPQATPRQTQVLHMRAEGAVQIPVNPGSPSLSSFSVPTQHQVSGRIQGGLRPGSTLGSDAIVSADDGRNQVVCSNVVRISASDLANPQRLGQVLDSLTTRASRGCHAVAAERQGETGFPGAKTVSDRLFKTAILVIDPKKLDDADQLEVASLLGNPTLSTECSTREVPKSAIVAAIVPARTGGDVGVPTLQVGDRQAAFSMTVKDGGGQYQTQVFDDLTMPDYEQGLTAVLQANPDRTLLIHLTRFQ</sequence>
<organism evidence="1 2">
    <name type="scientific">Achromobacter denitrificans</name>
    <name type="common">Alcaligenes denitrificans</name>
    <dbReference type="NCBI Taxonomy" id="32002"/>
    <lineage>
        <taxon>Bacteria</taxon>
        <taxon>Pseudomonadati</taxon>
        <taxon>Pseudomonadota</taxon>
        <taxon>Betaproteobacteria</taxon>
        <taxon>Burkholderiales</taxon>
        <taxon>Alcaligenaceae</taxon>
        <taxon>Achromobacter</taxon>
    </lineage>
</organism>